<keyword evidence="1" id="KW-0496">Mitochondrion</keyword>
<name>I3EIP8_NEMP3</name>
<evidence type="ECO:0000256" key="1">
    <source>
        <dbReference type="RuleBase" id="RU365079"/>
    </source>
</evidence>
<comment type="similarity">
    <text evidence="1">Belongs to the TIM50 family.</text>
</comment>
<dbReference type="InParanoid" id="I3EIP8"/>
<dbReference type="InterPro" id="IPR004274">
    <property type="entry name" value="FCP1_dom"/>
</dbReference>
<keyword evidence="1" id="KW-0811">Translocation</keyword>
<dbReference type="Gene3D" id="3.40.50.1000">
    <property type="entry name" value="HAD superfamily/HAD-like"/>
    <property type="match status" value="1"/>
</dbReference>
<comment type="function">
    <text evidence="1">Essential component of the TIM23 complex, a complex that mediates the translocation of transit peptide-containing proteins across the mitochondrial inner membrane.</text>
</comment>
<dbReference type="EMBL" id="GL870877">
    <property type="protein sequence ID" value="EIJ89095.1"/>
    <property type="molecule type" value="Genomic_DNA"/>
</dbReference>
<protein>
    <recommendedName>
        <fullName evidence="1">Mitochondrial import inner membrane translocase subunit TIM50</fullName>
    </recommendedName>
</protein>
<dbReference type="OrthoDB" id="1711508at2759"/>
<evidence type="ECO:0000313" key="4">
    <source>
        <dbReference type="Proteomes" id="UP000002872"/>
    </source>
</evidence>
<dbReference type="GO" id="GO:0015031">
    <property type="term" value="P:protein transport"/>
    <property type="evidence" value="ECO:0007669"/>
    <property type="project" value="UniProtKB-KW"/>
</dbReference>
<evidence type="ECO:0000313" key="3">
    <source>
        <dbReference type="EMBL" id="EIJ89095.1"/>
    </source>
</evidence>
<dbReference type="PROSITE" id="PS50969">
    <property type="entry name" value="FCP1"/>
    <property type="match status" value="1"/>
</dbReference>
<accession>I3EIP8</accession>
<reference evidence="3" key="1">
    <citation type="submission" date="2011-01" db="EMBL/GenBank/DDBJ databases">
        <title>The Genome Sequence of Nematocida parisii strain ERTm3.</title>
        <authorList>
            <consortium name="The Broad Institute Genome Sequencing Platform"/>
            <consortium name="The Broad Institute Genome Sequencing Center for Infectious Disease"/>
            <person name="Cuomo C."/>
            <person name="Troemel E."/>
            <person name="Young S.K."/>
            <person name="Zeng Q."/>
            <person name="Gargeya S."/>
            <person name="Fitzgerald M."/>
            <person name="Haas B."/>
            <person name="Abouelleil A."/>
            <person name="Alvarado L."/>
            <person name="Arachchi H.M."/>
            <person name="Berlin A."/>
            <person name="Chapman S.B."/>
            <person name="Gearin G."/>
            <person name="Goldberg J."/>
            <person name="Griggs A."/>
            <person name="Gujja S."/>
            <person name="Hansen M."/>
            <person name="Heiman D."/>
            <person name="Howarth C."/>
            <person name="Larimer J."/>
            <person name="Lui A."/>
            <person name="MacDonald P.J.P."/>
            <person name="McCowen C."/>
            <person name="Montmayeur A."/>
            <person name="Murphy C."/>
            <person name="Neiman D."/>
            <person name="Pearson M."/>
            <person name="Priest M."/>
            <person name="Roberts A."/>
            <person name="Saif S."/>
            <person name="Shea T."/>
            <person name="Sisk P."/>
            <person name="Stolte C."/>
            <person name="Sykes S."/>
            <person name="Wortman J."/>
            <person name="Nusbaum C."/>
            <person name="Birren B."/>
        </authorList>
    </citation>
    <scope>NUCLEOTIDE SEQUENCE</scope>
    <source>
        <strain evidence="3">ERTm3</strain>
    </source>
</reference>
<keyword evidence="1" id="KW-0809">Transit peptide</keyword>
<dbReference type="VEuPathDB" id="MicrosporidiaDB:NEQG_00914"/>
<feature type="domain" description="FCP1 homology" evidence="2">
    <location>
        <begin position="1"/>
        <end position="170"/>
    </location>
</feature>
<gene>
    <name evidence="3" type="ORF">NEQG_00914</name>
</gene>
<dbReference type="Pfam" id="PF03031">
    <property type="entry name" value="NIF"/>
    <property type="match status" value="1"/>
</dbReference>
<evidence type="ECO:0000259" key="2">
    <source>
        <dbReference type="PROSITE" id="PS50969"/>
    </source>
</evidence>
<organism evidence="3 4">
    <name type="scientific">Nematocida parisii (strain ERTm3)</name>
    <name type="common">Nematode killer fungus</name>
    <dbReference type="NCBI Taxonomy" id="935791"/>
    <lineage>
        <taxon>Eukaryota</taxon>
        <taxon>Fungi</taxon>
        <taxon>Fungi incertae sedis</taxon>
        <taxon>Microsporidia</taxon>
        <taxon>Nematocida</taxon>
    </lineage>
</organism>
<dbReference type="GO" id="GO:0005744">
    <property type="term" value="C:TIM23 mitochondrial import inner membrane translocase complex"/>
    <property type="evidence" value="ECO:0007669"/>
    <property type="project" value="UniProtKB-UniRule"/>
</dbReference>
<dbReference type="AlphaFoldDB" id="I3EIP8"/>
<sequence length="172" mass="19502">MSADRKIFVFDLNGTLLTRVKENKGEILNLMEPDGIIPGMGDLIYVRPHLDKLIEYLHSNAIEYVLWTTAMEHNGIHLMNAVEKKGMTKSLYKLYHAHSTKIEGHPFKRGKDLSVISNLVGVPVNNIFLIDDEVIKCIPSSSHIPIEEYNILKSKQDAALIKIIEVIKSHMK</sequence>
<dbReference type="InterPro" id="IPR023214">
    <property type="entry name" value="HAD_sf"/>
</dbReference>
<dbReference type="HOGENOM" id="CLU_122489_0_0_1"/>
<dbReference type="SMART" id="SM00577">
    <property type="entry name" value="CPDc"/>
    <property type="match status" value="1"/>
</dbReference>
<dbReference type="PROSITE" id="PS01228">
    <property type="entry name" value="COF_1"/>
    <property type="match status" value="1"/>
</dbReference>
<comment type="subunit">
    <text evidence="1">Component of the TIM23 complex.</text>
</comment>
<dbReference type="OMA" id="WTTAMEH"/>
<keyword evidence="4" id="KW-1185">Reference proteome</keyword>
<dbReference type="InterPro" id="IPR050365">
    <property type="entry name" value="TIM50"/>
</dbReference>
<dbReference type="InterPro" id="IPR036412">
    <property type="entry name" value="HAD-like_sf"/>
</dbReference>
<proteinExistence type="inferred from homology"/>
<dbReference type="STRING" id="935791.I3EIP8"/>
<dbReference type="PANTHER" id="PTHR12210">
    <property type="entry name" value="DULLARD PROTEIN PHOSPHATASE"/>
    <property type="match status" value="1"/>
</dbReference>
<keyword evidence="1" id="KW-0813">Transport</keyword>
<comment type="subcellular location">
    <subcellularLocation>
        <location evidence="1">Mitochondrion inner membrane</location>
        <topology evidence="1">Single-pass membrane protein</topology>
    </subcellularLocation>
</comment>
<keyword evidence="1" id="KW-0653">Protein transport</keyword>
<dbReference type="SUPFAM" id="SSF56784">
    <property type="entry name" value="HAD-like"/>
    <property type="match status" value="1"/>
</dbReference>
<dbReference type="Proteomes" id="UP000002872">
    <property type="component" value="Unassembled WGS sequence"/>
</dbReference>